<protein>
    <recommendedName>
        <fullName evidence="1">F-box domain-containing protein</fullName>
    </recommendedName>
</protein>
<evidence type="ECO:0000313" key="3">
    <source>
        <dbReference type="RefSeq" id="XP_030982381.1"/>
    </source>
</evidence>
<dbReference type="SUPFAM" id="SSF81383">
    <property type="entry name" value="F-box domain"/>
    <property type="match status" value="1"/>
</dbReference>
<dbReference type="AlphaFoldDB" id="A0A6P8B573"/>
<reference evidence="3" key="2">
    <citation type="submission" date="2019-10" db="EMBL/GenBank/DDBJ databases">
        <authorList>
            <consortium name="NCBI Genome Project"/>
        </authorList>
    </citation>
    <scope>NUCLEOTIDE SEQUENCE</scope>
    <source>
        <strain evidence="3">NI907</strain>
    </source>
</reference>
<dbReference type="GeneID" id="41960446"/>
<evidence type="ECO:0000313" key="2">
    <source>
        <dbReference type="Proteomes" id="UP000515153"/>
    </source>
</evidence>
<dbReference type="InterPro" id="IPR036047">
    <property type="entry name" value="F-box-like_dom_sf"/>
</dbReference>
<dbReference type="KEGG" id="pgri:PgNI_05506"/>
<sequence>MFLGDGFTERDGDDEHWALVPVGSAHLWSLGQANATGLEEIVEALSKLSTDEICALKEVVDRKLSKKVDFLTLLPQDLRIAVLKWLGPEDFWPCIQVSRQWRHILLDIDCIKIISRNLHPGLLEMAAHGTKDVKEATSTTILHHQIRAFKEASLYSFSWHNGGVATMFFQRPWLSSISEEPNQQLFCGNGKLVGSCPLEKKFINPYEDPNLCLFGDSLYSSGRLVCQPYWNPTSSPGPAEWFLIVDDFTTMTRRTLRVPQIYGDLCQRVRLFCVGESLVVARDITHRRLAIWSLSGDDNFNLARLPRRIDRAVTAGDVVIGTYRVGEDDDPNDMNGNYDLHGMKMWRWTRDNGGRVLEWTLAEPANFAAELIGLRRNCVRHAHSILIHPRDESIVYLFVASLLPTELAMGEPDPETVTMAVFEVTGKQISGRWKMKLQASWLDELSDPDNFGFKPVDRHGSYSTATRQQDGPQPGTLCHERVLFNIYTKKLTLVSSVVPLYSSTLYGKTLLWEDKYITWQEPPDRYYSHHSLPLVITPAFASERIPHLSPRPLTSVPYRRFPVRSGCDCCSMQTAFGGDVSETQEARVNHGDTSSDKRPYADLGKYPSLHQLLEDLAPRLIPPKDMDLSPLHFADLRIFSRYFTETYASMEVCHLDSTMFCGEGSSNFDQFPIPWKGANRAPIALRHAITQGHQQPSPEILTRFPLMWMDGKYMVLFSWMGYMVWEFRSPRIESSQ</sequence>
<name>A0A6P8B573_PYRGI</name>
<dbReference type="RefSeq" id="XP_030982381.1">
    <property type="nucleotide sequence ID" value="XM_031125537.1"/>
</dbReference>
<feature type="domain" description="F-box" evidence="1">
    <location>
        <begin position="72"/>
        <end position="107"/>
    </location>
</feature>
<keyword evidence="2" id="KW-1185">Reference proteome</keyword>
<dbReference type="Gene3D" id="1.20.1280.50">
    <property type="match status" value="1"/>
</dbReference>
<reference evidence="2 3" key="1">
    <citation type="journal article" date="2019" name="Mol. Biol. Evol.">
        <title>Blast fungal genomes show frequent chromosomal changes, gene gains and losses, and effector gene turnover.</title>
        <authorList>
            <person name="Gomez Luciano L.B."/>
            <person name="Jason Tsai I."/>
            <person name="Chuma I."/>
            <person name="Tosa Y."/>
            <person name="Chen Y.H."/>
            <person name="Li J.Y."/>
            <person name="Li M.Y."/>
            <person name="Jade Lu M.Y."/>
            <person name="Nakayashiki H."/>
            <person name="Li W.H."/>
        </authorList>
    </citation>
    <scope>NUCLEOTIDE SEQUENCE [LARGE SCALE GENOMIC DNA]</scope>
    <source>
        <strain evidence="2 3">NI907</strain>
    </source>
</reference>
<accession>A0A6P8B573</accession>
<evidence type="ECO:0000259" key="1">
    <source>
        <dbReference type="Pfam" id="PF00646"/>
    </source>
</evidence>
<gene>
    <name evidence="3" type="ORF">PgNI_05506</name>
</gene>
<proteinExistence type="predicted"/>
<reference evidence="3" key="3">
    <citation type="submission" date="2025-08" db="UniProtKB">
        <authorList>
            <consortium name="RefSeq"/>
        </authorList>
    </citation>
    <scope>IDENTIFICATION</scope>
    <source>
        <strain evidence="3">NI907</strain>
    </source>
</reference>
<organism evidence="2 3">
    <name type="scientific">Pyricularia grisea</name>
    <name type="common">Crabgrass-specific blast fungus</name>
    <name type="synonym">Magnaporthe grisea</name>
    <dbReference type="NCBI Taxonomy" id="148305"/>
    <lineage>
        <taxon>Eukaryota</taxon>
        <taxon>Fungi</taxon>
        <taxon>Dikarya</taxon>
        <taxon>Ascomycota</taxon>
        <taxon>Pezizomycotina</taxon>
        <taxon>Sordariomycetes</taxon>
        <taxon>Sordariomycetidae</taxon>
        <taxon>Magnaporthales</taxon>
        <taxon>Pyriculariaceae</taxon>
        <taxon>Pyricularia</taxon>
    </lineage>
</organism>
<dbReference type="Pfam" id="PF00646">
    <property type="entry name" value="F-box"/>
    <property type="match status" value="1"/>
</dbReference>
<dbReference type="InterPro" id="IPR001810">
    <property type="entry name" value="F-box_dom"/>
</dbReference>
<dbReference type="Proteomes" id="UP000515153">
    <property type="component" value="Chromosome I"/>
</dbReference>